<keyword evidence="8 9" id="KW-0472">Membrane</keyword>
<evidence type="ECO:0000256" key="3">
    <source>
        <dbReference type="ARBA" id="ARBA00022448"/>
    </source>
</evidence>
<evidence type="ECO:0000256" key="9">
    <source>
        <dbReference type="SAM" id="Phobius"/>
    </source>
</evidence>
<keyword evidence="3" id="KW-0813">Transport</keyword>
<dbReference type="GO" id="GO:0015293">
    <property type="term" value="F:symporter activity"/>
    <property type="evidence" value="ECO:0007669"/>
    <property type="project" value="UniProtKB-KW"/>
</dbReference>
<keyword evidence="5 9" id="KW-0812">Transmembrane</keyword>
<comment type="subcellular location">
    <subcellularLocation>
        <location evidence="1">Cell membrane</location>
        <topology evidence="1">Multi-pass membrane protein</topology>
    </subcellularLocation>
</comment>
<comment type="caution">
    <text evidence="11">The sequence shown here is derived from an EMBL/GenBank/DDBJ whole genome shotgun (WGS) entry which is preliminary data.</text>
</comment>
<evidence type="ECO:0000256" key="7">
    <source>
        <dbReference type="ARBA" id="ARBA00022989"/>
    </source>
</evidence>
<dbReference type="InterPro" id="IPR005829">
    <property type="entry name" value="Sugar_transporter_CS"/>
</dbReference>
<evidence type="ECO:0000313" key="11">
    <source>
        <dbReference type="EMBL" id="TLU73929.1"/>
    </source>
</evidence>
<reference evidence="11 12" key="1">
    <citation type="submission" date="2019-05" db="EMBL/GenBank/DDBJ databases">
        <authorList>
            <person name="Pankratov T."/>
            <person name="Grouzdev D."/>
        </authorList>
    </citation>
    <scope>NUCLEOTIDE SEQUENCE [LARGE SCALE GENOMIC DNA]</scope>
    <source>
        <strain evidence="11 12">KEBCLARHB70R</strain>
    </source>
</reference>
<dbReference type="PROSITE" id="PS00216">
    <property type="entry name" value="SUGAR_TRANSPORT_1"/>
    <property type="match status" value="1"/>
</dbReference>
<feature type="transmembrane region" description="Helical" evidence="9">
    <location>
        <begin position="403"/>
        <end position="421"/>
    </location>
</feature>
<dbReference type="OrthoDB" id="9783227at2"/>
<feature type="transmembrane region" description="Helical" evidence="9">
    <location>
        <begin position="192"/>
        <end position="211"/>
    </location>
</feature>
<protein>
    <submittedName>
        <fullName evidence="11">MHS family MFS transporter</fullName>
    </submittedName>
</protein>
<dbReference type="SUPFAM" id="SSF103473">
    <property type="entry name" value="MFS general substrate transporter"/>
    <property type="match status" value="1"/>
</dbReference>
<dbReference type="FunFam" id="1.20.1250.20:FF:000001">
    <property type="entry name" value="Dicarboxylate MFS transporter"/>
    <property type="match status" value="1"/>
</dbReference>
<dbReference type="AlphaFoldDB" id="A0A5R9JAA5"/>
<dbReference type="Pfam" id="PF00083">
    <property type="entry name" value="Sugar_tr"/>
    <property type="match status" value="1"/>
</dbReference>
<feature type="domain" description="Major facilitator superfamily (MFS) profile" evidence="10">
    <location>
        <begin position="20"/>
        <end position="425"/>
    </location>
</feature>
<dbReference type="Proteomes" id="UP000305654">
    <property type="component" value="Unassembled WGS sequence"/>
</dbReference>
<feature type="transmembrane region" description="Helical" evidence="9">
    <location>
        <begin position="308"/>
        <end position="328"/>
    </location>
</feature>
<keyword evidence="12" id="KW-1185">Reference proteome</keyword>
<sequence>MATLQPQVARGPGAGMNLRVIVASVIGNSLEWYDFTVYAFLATIIGHHFFPHSSPTVALLQTFAVFGVGFVARPLGGVSIGLFGDRLGRKPALLLTVGLMAAGTGLIGILPGYASIGVWAPVLLVLARALQGFSAGGEWGSSASFLVEWAPASRRGLYGSFHPGSIFLGQLVGTAVADLLVVTLGSADMQAWGWRVPFLLGALIGPLGLLARRRIGETPVFVAAQATAATDAPVTRLSAGKLVFAFCFVSVQSVGIYLYLSFFPTFLQHYAGWTAHQALSSTVLATIATGCAVVCSGALSDRIGRKPVLLFSCLVFLLLSYPLVWLILHGATHAVSVLIQCVLSANCGLFIGSMTAALVEMFPTRSRLTGLSTSYNLASMVFGGFAPFIATWLIAATGAAISVTYYVILGAIVSLPAVLLFRETAGKPLD</sequence>
<keyword evidence="4" id="KW-1003">Cell membrane</keyword>
<dbReference type="PANTHER" id="PTHR43528">
    <property type="entry name" value="ALPHA-KETOGLUTARATE PERMEASE"/>
    <property type="match status" value="1"/>
</dbReference>
<feature type="transmembrane region" description="Helical" evidence="9">
    <location>
        <begin position="62"/>
        <end position="84"/>
    </location>
</feature>
<dbReference type="EMBL" id="VCDI01000001">
    <property type="protein sequence ID" value="TLU73929.1"/>
    <property type="molecule type" value="Genomic_DNA"/>
</dbReference>
<evidence type="ECO:0000256" key="6">
    <source>
        <dbReference type="ARBA" id="ARBA00022847"/>
    </source>
</evidence>
<dbReference type="InterPro" id="IPR036259">
    <property type="entry name" value="MFS_trans_sf"/>
</dbReference>
<organism evidence="11 12">
    <name type="scientific">Lichenicoccus roseus</name>
    <dbReference type="NCBI Taxonomy" id="2683649"/>
    <lineage>
        <taxon>Bacteria</taxon>
        <taxon>Pseudomonadati</taxon>
        <taxon>Pseudomonadota</taxon>
        <taxon>Alphaproteobacteria</taxon>
        <taxon>Acetobacterales</taxon>
        <taxon>Acetobacteraceae</taxon>
        <taxon>Lichenicoccus</taxon>
    </lineage>
</organism>
<feature type="transmembrane region" description="Helical" evidence="9">
    <location>
        <begin position="334"/>
        <end position="362"/>
    </location>
</feature>
<dbReference type="InterPro" id="IPR051084">
    <property type="entry name" value="H+-coupled_symporters"/>
</dbReference>
<evidence type="ECO:0000256" key="5">
    <source>
        <dbReference type="ARBA" id="ARBA00022692"/>
    </source>
</evidence>
<dbReference type="Gene3D" id="1.20.1250.20">
    <property type="entry name" value="MFS general substrate transporter like domains"/>
    <property type="match status" value="2"/>
</dbReference>
<dbReference type="RefSeq" id="WP_138324182.1">
    <property type="nucleotide sequence ID" value="NZ_VCDI01000001.1"/>
</dbReference>
<keyword evidence="6" id="KW-0769">Symport</keyword>
<accession>A0A5R9JAA5</accession>
<name>A0A5R9JAA5_9PROT</name>
<feature type="transmembrane region" description="Helical" evidence="9">
    <location>
        <begin position="374"/>
        <end position="397"/>
    </location>
</feature>
<feature type="transmembrane region" description="Helical" evidence="9">
    <location>
        <begin position="278"/>
        <end position="299"/>
    </location>
</feature>
<evidence type="ECO:0000256" key="2">
    <source>
        <dbReference type="ARBA" id="ARBA00008240"/>
    </source>
</evidence>
<dbReference type="InterPro" id="IPR020846">
    <property type="entry name" value="MFS_dom"/>
</dbReference>
<evidence type="ECO:0000256" key="4">
    <source>
        <dbReference type="ARBA" id="ARBA00022475"/>
    </source>
</evidence>
<dbReference type="InterPro" id="IPR011701">
    <property type="entry name" value="MFS"/>
</dbReference>
<dbReference type="Pfam" id="PF07690">
    <property type="entry name" value="MFS_1"/>
    <property type="match status" value="1"/>
</dbReference>
<feature type="transmembrane region" description="Helical" evidence="9">
    <location>
        <begin position="242"/>
        <end position="266"/>
    </location>
</feature>
<dbReference type="PANTHER" id="PTHR43528:SF1">
    <property type="entry name" value="ALPHA-KETOGLUTARATE PERMEASE"/>
    <property type="match status" value="1"/>
</dbReference>
<gene>
    <name evidence="11" type="ORF">FE263_01515</name>
</gene>
<dbReference type="PROSITE" id="PS50850">
    <property type="entry name" value="MFS"/>
    <property type="match status" value="1"/>
</dbReference>
<comment type="similarity">
    <text evidence="2">Belongs to the major facilitator superfamily. Metabolite:H+ Symporter (MHS) family (TC 2.A.1.6) family.</text>
</comment>
<proteinExistence type="inferred from homology"/>
<feature type="transmembrane region" description="Helical" evidence="9">
    <location>
        <begin position="91"/>
        <end position="110"/>
    </location>
</feature>
<evidence type="ECO:0000259" key="10">
    <source>
        <dbReference type="PROSITE" id="PS50850"/>
    </source>
</evidence>
<keyword evidence="7 9" id="KW-1133">Transmembrane helix</keyword>
<dbReference type="GO" id="GO:0005886">
    <property type="term" value="C:plasma membrane"/>
    <property type="evidence" value="ECO:0007669"/>
    <property type="project" value="UniProtKB-SubCell"/>
</dbReference>
<evidence type="ECO:0000256" key="1">
    <source>
        <dbReference type="ARBA" id="ARBA00004651"/>
    </source>
</evidence>
<evidence type="ECO:0000313" key="12">
    <source>
        <dbReference type="Proteomes" id="UP000305654"/>
    </source>
</evidence>
<dbReference type="InterPro" id="IPR005828">
    <property type="entry name" value="MFS_sugar_transport-like"/>
</dbReference>
<evidence type="ECO:0000256" key="8">
    <source>
        <dbReference type="ARBA" id="ARBA00023136"/>
    </source>
</evidence>
<dbReference type="PROSITE" id="PS00217">
    <property type="entry name" value="SUGAR_TRANSPORT_2"/>
    <property type="match status" value="1"/>
</dbReference>